<keyword evidence="6" id="KW-0228">DNA excision</keyword>
<dbReference type="RefSeq" id="WP_228850202.1">
    <property type="nucleotide sequence ID" value="NZ_JADCKQ010000022.1"/>
</dbReference>
<sequence length="173" mass="18874">MTVRSCPDCGGARLNQAALGVRINGLNIDQVSHFEIDQLIDFIDAIDDPCAELVVDQIRQKSIHLSEIGLNYLSLSRQLGTLSGGEAQRVKLANQLDSSLTEMLYIMDEPSTGLHPRDVSQLNALLKKLRDRGNTVLVVEHDPDVIEIADHVVDVGPKAGVNGGEIMFEGGYR</sequence>
<dbReference type="SUPFAM" id="SSF52540">
    <property type="entry name" value="P-loop containing nucleoside triphosphate hydrolases"/>
    <property type="match status" value="1"/>
</dbReference>
<dbReference type="GO" id="GO:0005524">
    <property type="term" value="F:ATP binding"/>
    <property type="evidence" value="ECO:0007669"/>
    <property type="project" value="UniProtKB-KW"/>
</dbReference>
<evidence type="ECO:0000256" key="9">
    <source>
        <dbReference type="ARBA" id="ARBA00023125"/>
    </source>
</evidence>
<evidence type="ECO:0000313" key="14">
    <source>
        <dbReference type="EMBL" id="MBI1495507.1"/>
    </source>
</evidence>
<dbReference type="PANTHER" id="PTHR43152">
    <property type="entry name" value="UVRABC SYSTEM PROTEIN A"/>
    <property type="match status" value="1"/>
</dbReference>
<dbReference type="AlphaFoldDB" id="A0A8J7IG46"/>
<evidence type="ECO:0000256" key="13">
    <source>
        <dbReference type="ARBA" id="ARBA00042156"/>
    </source>
</evidence>
<evidence type="ECO:0000313" key="15">
    <source>
        <dbReference type="Proteomes" id="UP000640583"/>
    </source>
</evidence>
<evidence type="ECO:0000256" key="12">
    <source>
        <dbReference type="ARBA" id="ARBA00039316"/>
    </source>
</evidence>
<dbReference type="PANTHER" id="PTHR43152:SF3">
    <property type="entry name" value="UVRABC SYSTEM PROTEIN A"/>
    <property type="match status" value="1"/>
</dbReference>
<proteinExistence type="inferred from homology"/>
<evidence type="ECO:0000256" key="6">
    <source>
        <dbReference type="ARBA" id="ARBA00022769"/>
    </source>
</evidence>
<gene>
    <name evidence="14" type="ORF">H1D41_17865</name>
</gene>
<dbReference type="GO" id="GO:0004518">
    <property type="term" value="F:nuclease activity"/>
    <property type="evidence" value="ECO:0007669"/>
    <property type="project" value="UniProtKB-KW"/>
</dbReference>
<dbReference type="EMBL" id="JADCKQ010000022">
    <property type="protein sequence ID" value="MBI1495507.1"/>
    <property type="molecule type" value="Genomic_DNA"/>
</dbReference>
<evidence type="ECO:0000256" key="10">
    <source>
        <dbReference type="ARBA" id="ARBA00023204"/>
    </source>
</evidence>
<evidence type="ECO:0000256" key="3">
    <source>
        <dbReference type="ARBA" id="ARBA00022737"/>
    </source>
</evidence>
<comment type="similarity">
    <text evidence="11">Belongs to the ABC transporter superfamily. UvrA family.</text>
</comment>
<name>A0A8J7IG46_9RHOB</name>
<keyword evidence="7" id="KW-0067">ATP-binding</keyword>
<dbReference type="GO" id="GO:0003677">
    <property type="term" value="F:DNA binding"/>
    <property type="evidence" value="ECO:0007669"/>
    <property type="project" value="UniProtKB-KW"/>
</dbReference>
<evidence type="ECO:0000256" key="8">
    <source>
        <dbReference type="ARBA" id="ARBA00022881"/>
    </source>
</evidence>
<evidence type="ECO:0000256" key="11">
    <source>
        <dbReference type="ARBA" id="ARBA00038000"/>
    </source>
</evidence>
<evidence type="ECO:0000256" key="1">
    <source>
        <dbReference type="ARBA" id="ARBA00004496"/>
    </source>
</evidence>
<evidence type="ECO:0000256" key="4">
    <source>
        <dbReference type="ARBA" id="ARBA00022741"/>
    </source>
</evidence>
<dbReference type="InterPro" id="IPR027417">
    <property type="entry name" value="P-loop_NTPase"/>
</dbReference>
<keyword evidence="8" id="KW-0267">Excision nuclease</keyword>
<comment type="subcellular location">
    <subcellularLocation>
        <location evidence="1">Cytoplasm</location>
    </subcellularLocation>
</comment>
<keyword evidence="2" id="KW-0963">Cytoplasm</keyword>
<dbReference type="GO" id="GO:0006281">
    <property type="term" value="P:DNA repair"/>
    <property type="evidence" value="ECO:0007669"/>
    <property type="project" value="UniProtKB-KW"/>
</dbReference>
<keyword evidence="4" id="KW-0547">Nucleotide-binding</keyword>
<protein>
    <recommendedName>
        <fullName evidence="12">UvrABC system protein A</fullName>
    </recommendedName>
    <alternativeName>
        <fullName evidence="13">Excinuclease ABC subunit A</fullName>
    </alternativeName>
</protein>
<dbReference type="GO" id="GO:0005737">
    <property type="term" value="C:cytoplasm"/>
    <property type="evidence" value="ECO:0007669"/>
    <property type="project" value="UniProtKB-SubCell"/>
</dbReference>
<keyword evidence="3" id="KW-0677">Repeat</keyword>
<keyword evidence="5" id="KW-0227">DNA damage</keyword>
<dbReference type="Gene3D" id="1.20.1580.10">
    <property type="entry name" value="ABC transporter ATPase like domain"/>
    <property type="match status" value="1"/>
</dbReference>
<organism evidence="14 15">
    <name type="scientific">Halocynthiibacter styelae</name>
    <dbReference type="NCBI Taxonomy" id="2761955"/>
    <lineage>
        <taxon>Bacteria</taxon>
        <taxon>Pseudomonadati</taxon>
        <taxon>Pseudomonadota</taxon>
        <taxon>Alphaproteobacteria</taxon>
        <taxon>Rhodobacterales</taxon>
        <taxon>Paracoccaceae</taxon>
        <taxon>Halocynthiibacter</taxon>
    </lineage>
</organism>
<keyword evidence="9" id="KW-0238">DNA-binding</keyword>
<comment type="caution">
    <text evidence="14">The sequence shown here is derived from an EMBL/GenBank/DDBJ whole genome shotgun (WGS) entry which is preliminary data.</text>
</comment>
<dbReference type="Gene3D" id="3.40.50.300">
    <property type="entry name" value="P-loop containing nucleotide triphosphate hydrolases"/>
    <property type="match status" value="1"/>
</dbReference>
<reference evidence="14" key="1">
    <citation type="submission" date="2020-10" db="EMBL/GenBank/DDBJ databases">
        <title>Paenihalocynthiibacter styelae gen. nov., sp. nov., isolated from stalked sea squirt Styela clava.</title>
        <authorList>
            <person name="Kim Y.-O."/>
            <person name="Yoon J.-H."/>
        </authorList>
    </citation>
    <scope>NUCLEOTIDE SEQUENCE</scope>
    <source>
        <strain evidence="14">MYP1-1</strain>
    </source>
</reference>
<evidence type="ECO:0000256" key="5">
    <source>
        <dbReference type="ARBA" id="ARBA00022763"/>
    </source>
</evidence>
<dbReference type="Proteomes" id="UP000640583">
    <property type="component" value="Unassembled WGS sequence"/>
</dbReference>
<accession>A0A8J7IG46</accession>
<keyword evidence="15" id="KW-1185">Reference proteome</keyword>
<evidence type="ECO:0000256" key="2">
    <source>
        <dbReference type="ARBA" id="ARBA00022490"/>
    </source>
</evidence>
<evidence type="ECO:0000256" key="7">
    <source>
        <dbReference type="ARBA" id="ARBA00022840"/>
    </source>
</evidence>
<keyword evidence="10" id="KW-0234">DNA repair</keyword>